<name>A0A5J4YTB8_PORPP</name>
<sequence>MRLTSSSLDFESLVTTLRRRMRRKPFISWKAGKVTHERTFFLRDDGSPSQSAAFDVRRANHLLLAFYLGYFRARGRQNQKSLVLGGAVCSIKAAMSVTRSACVASGAGPARRHELALEWSIPLTTVSGTSLGDDFGHYFPTASIKPSYDGEARSKNYLHWAGSPAVKDHKAEVSLDYTWLAYGECDGPRIDVHSPKLLLVRSGCICVDIVEENTPKFTGEKTVTVTAGRGGVVYVPMSLLHTIRACKCEKDAHDGDMEAAYVSYFPKTIKALPFPDAMKEFGKIVLTSHFNLKYEHVYALLEKD</sequence>
<accession>A0A5J4YTB8</accession>
<organism evidence="1 2">
    <name type="scientific">Porphyridium purpureum</name>
    <name type="common">Red alga</name>
    <name type="synonym">Porphyridium cruentum</name>
    <dbReference type="NCBI Taxonomy" id="35688"/>
    <lineage>
        <taxon>Eukaryota</taxon>
        <taxon>Rhodophyta</taxon>
        <taxon>Bangiophyceae</taxon>
        <taxon>Porphyridiales</taxon>
        <taxon>Porphyridiaceae</taxon>
        <taxon>Porphyridium</taxon>
    </lineage>
</organism>
<evidence type="ECO:0000313" key="2">
    <source>
        <dbReference type="Proteomes" id="UP000324585"/>
    </source>
</evidence>
<keyword evidence="2" id="KW-1185">Reference proteome</keyword>
<evidence type="ECO:0000313" key="1">
    <source>
        <dbReference type="EMBL" id="KAA8494729.1"/>
    </source>
</evidence>
<proteinExistence type="predicted"/>
<dbReference type="Proteomes" id="UP000324585">
    <property type="component" value="Unassembled WGS sequence"/>
</dbReference>
<dbReference type="EMBL" id="VRMN01000004">
    <property type="protein sequence ID" value="KAA8494729.1"/>
    <property type="molecule type" value="Genomic_DNA"/>
</dbReference>
<comment type="caution">
    <text evidence="1">The sequence shown here is derived from an EMBL/GenBank/DDBJ whole genome shotgun (WGS) entry which is preliminary data.</text>
</comment>
<dbReference type="SUPFAM" id="SSF51182">
    <property type="entry name" value="RmlC-like cupins"/>
    <property type="match status" value="1"/>
</dbReference>
<reference evidence="2" key="1">
    <citation type="journal article" date="2019" name="Nat. Commun.">
        <title>Expansion of phycobilisome linker gene families in mesophilic red algae.</title>
        <authorList>
            <person name="Lee J."/>
            <person name="Kim D."/>
            <person name="Bhattacharya D."/>
            <person name="Yoon H.S."/>
        </authorList>
    </citation>
    <scope>NUCLEOTIDE SEQUENCE [LARGE SCALE GENOMIC DNA]</scope>
    <source>
        <strain evidence="2">CCMP 1328</strain>
    </source>
</reference>
<dbReference type="InterPro" id="IPR011051">
    <property type="entry name" value="RmlC_Cupin_sf"/>
</dbReference>
<dbReference type="AlphaFoldDB" id="A0A5J4YTB8"/>
<gene>
    <name evidence="1" type="ORF">FVE85_2970</name>
</gene>
<protein>
    <submittedName>
        <fullName evidence="1">Uncharacterized protein</fullName>
    </submittedName>
</protein>